<gene>
    <name evidence="1" type="ORF">SAMN05421686_102268</name>
</gene>
<proteinExistence type="predicted"/>
<name>A0A1N7K050_9GAMM</name>
<dbReference type="AlphaFoldDB" id="A0A1N7K050"/>
<accession>A0A1N7K050</accession>
<dbReference type="Proteomes" id="UP000185639">
    <property type="component" value="Unassembled WGS sequence"/>
</dbReference>
<evidence type="ECO:0000313" key="1">
    <source>
        <dbReference type="EMBL" id="SIS54931.1"/>
    </source>
</evidence>
<reference evidence="2" key="1">
    <citation type="submission" date="2017-01" db="EMBL/GenBank/DDBJ databases">
        <authorList>
            <person name="Varghese N."/>
            <person name="Submissions S."/>
        </authorList>
    </citation>
    <scope>NUCLEOTIDE SEQUENCE [LARGE SCALE GENOMIC DNA]</scope>
    <source>
        <strain evidence="2">DSM 24913</strain>
    </source>
</reference>
<protein>
    <submittedName>
        <fullName evidence="1">Uncharacterized protein</fullName>
    </submittedName>
</protein>
<keyword evidence="2" id="KW-1185">Reference proteome</keyword>
<dbReference type="RefSeq" id="WP_175607862.1">
    <property type="nucleotide sequence ID" value="NZ_CAJWBH010000009.1"/>
</dbReference>
<dbReference type="EMBL" id="FTOH01000002">
    <property type="protein sequence ID" value="SIS54931.1"/>
    <property type="molecule type" value="Genomic_DNA"/>
</dbReference>
<organism evidence="1 2">
    <name type="scientific">Thalassolituus maritimus</name>
    <dbReference type="NCBI Taxonomy" id="484498"/>
    <lineage>
        <taxon>Bacteria</taxon>
        <taxon>Pseudomonadati</taxon>
        <taxon>Pseudomonadota</taxon>
        <taxon>Gammaproteobacteria</taxon>
        <taxon>Oceanospirillales</taxon>
        <taxon>Oceanospirillaceae</taxon>
        <taxon>Thalassolituus</taxon>
    </lineage>
</organism>
<sequence length="51" mass="5568">MNKQLIIFLLVIGAFVGAMSYYHVSTPSPFDGEAFFGPKETPAPPPETPQE</sequence>
<evidence type="ECO:0000313" key="2">
    <source>
        <dbReference type="Proteomes" id="UP000185639"/>
    </source>
</evidence>